<accession>A0AAV0V4R3</accession>
<proteinExistence type="predicted"/>
<comment type="caution">
    <text evidence="2">The sequence shown here is derived from an EMBL/GenBank/DDBJ whole genome shotgun (WGS) entry which is preliminary data.</text>
</comment>
<protein>
    <recommendedName>
        <fullName evidence="4">RxLR effector protein</fullName>
    </recommendedName>
</protein>
<name>A0AAV0V4R3_9STRA</name>
<dbReference type="EMBL" id="CANTFM010002050">
    <property type="protein sequence ID" value="CAI5744179.1"/>
    <property type="molecule type" value="Genomic_DNA"/>
</dbReference>
<evidence type="ECO:0000256" key="1">
    <source>
        <dbReference type="SAM" id="SignalP"/>
    </source>
</evidence>
<sequence>MRVYSVLWLTVTIAFLANSAVVAAHRDEEAEVSKQFRGENADRRRLITEPALGDDVSEIGELVEGVMHTNAHVKNEMAKWCADVVRDWNELKRKGLKTRNMRHSSTSRDQLVALKTFYKDYMMAKSLAQKKMICDDRGFV</sequence>
<dbReference type="AlphaFoldDB" id="A0AAV0V4R3"/>
<gene>
    <name evidence="2" type="ORF">PDE001_LOCUS9343</name>
</gene>
<evidence type="ECO:0000313" key="2">
    <source>
        <dbReference type="EMBL" id="CAI5744179.1"/>
    </source>
</evidence>
<evidence type="ECO:0000313" key="3">
    <source>
        <dbReference type="Proteomes" id="UP001162029"/>
    </source>
</evidence>
<keyword evidence="3" id="KW-1185">Reference proteome</keyword>
<feature type="signal peptide" evidence="1">
    <location>
        <begin position="1"/>
        <end position="24"/>
    </location>
</feature>
<feature type="chain" id="PRO_5043841313" description="RxLR effector protein" evidence="1">
    <location>
        <begin position="25"/>
        <end position="140"/>
    </location>
</feature>
<keyword evidence="1" id="KW-0732">Signal</keyword>
<organism evidence="2 3">
    <name type="scientific">Peronospora destructor</name>
    <dbReference type="NCBI Taxonomy" id="86335"/>
    <lineage>
        <taxon>Eukaryota</taxon>
        <taxon>Sar</taxon>
        <taxon>Stramenopiles</taxon>
        <taxon>Oomycota</taxon>
        <taxon>Peronosporomycetes</taxon>
        <taxon>Peronosporales</taxon>
        <taxon>Peronosporaceae</taxon>
        <taxon>Peronospora</taxon>
    </lineage>
</organism>
<dbReference type="Proteomes" id="UP001162029">
    <property type="component" value="Unassembled WGS sequence"/>
</dbReference>
<evidence type="ECO:0008006" key="4">
    <source>
        <dbReference type="Google" id="ProtNLM"/>
    </source>
</evidence>
<reference evidence="2" key="1">
    <citation type="submission" date="2022-12" db="EMBL/GenBank/DDBJ databases">
        <authorList>
            <person name="Webb A."/>
        </authorList>
    </citation>
    <scope>NUCLEOTIDE SEQUENCE</scope>
    <source>
        <strain evidence="2">Pd1</strain>
    </source>
</reference>